<organism evidence="4 5">
    <name type="scientific">Candidatus Wolfebacteria bacterium GW2011_GWA2_47_9b</name>
    <dbReference type="NCBI Taxonomy" id="1619005"/>
    <lineage>
        <taxon>Bacteria</taxon>
        <taxon>Candidatus Wolfeibacteriota</taxon>
    </lineage>
</organism>
<evidence type="ECO:0000313" key="4">
    <source>
        <dbReference type="EMBL" id="KKU90598.1"/>
    </source>
</evidence>
<dbReference type="Gene3D" id="3.40.140.10">
    <property type="entry name" value="Cytidine Deaminase, domain 2"/>
    <property type="match status" value="1"/>
</dbReference>
<dbReference type="Pfam" id="PF00383">
    <property type="entry name" value="dCMP_cyt_deam_1"/>
    <property type="match status" value="1"/>
</dbReference>
<dbReference type="EMBL" id="LCPB01000001">
    <property type="protein sequence ID" value="KKU90598.1"/>
    <property type="molecule type" value="Genomic_DNA"/>
</dbReference>
<evidence type="ECO:0000313" key="5">
    <source>
        <dbReference type="Proteomes" id="UP000033882"/>
    </source>
</evidence>
<dbReference type="GO" id="GO:0016787">
    <property type="term" value="F:hydrolase activity"/>
    <property type="evidence" value="ECO:0007669"/>
    <property type="project" value="InterPro"/>
</dbReference>
<dbReference type="PROSITE" id="PS00903">
    <property type="entry name" value="CYT_DCMP_DEAMINASES_1"/>
    <property type="match status" value="1"/>
</dbReference>
<name>A0A0G1WJW7_9BACT</name>
<keyword evidence="2" id="KW-0862">Zinc</keyword>
<protein>
    <recommendedName>
        <fullName evidence="3">CMP/dCMP-type deaminase domain-containing protein</fullName>
    </recommendedName>
</protein>
<evidence type="ECO:0000256" key="1">
    <source>
        <dbReference type="ARBA" id="ARBA00022723"/>
    </source>
</evidence>
<gene>
    <name evidence="4" type="ORF">UY19_C0001G0075</name>
</gene>
<dbReference type="AlphaFoldDB" id="A0A0G1WJW7"/>
<dbReference type="Proteomes" id="UP000033882">
    <property type="component" value="Unassembled WGS sequence"/>
</dbReference>
<accession>A0A0G1WJW7</accession>
<comment type="caution">
    <text evidence="4">The sequence shown here is derived from an EMBL/GenBank/DDBJ whole genome shotgun (WGS) entry which is preliminary data.</text>
</comment>
<proteinExistence type="predicted"/>
<dbReference type="InterPro" id="IPR016193">
    <property type="entry name" value="Cytidine_deaminase-like"/>
</dbReference>
<sequence>MNAFIRSFLVLYVPVLHQGYIDLFERYRHRIEACYVFGNEMMRELQPGVREIRAMDPKDVVKAIRGLRIFPHVEVLNRQSLAFLQRLHGRQIIVANDEASRSFVEHYFPEESVVKESVFLRWDPNRVKLEVKVNFDWRTVDLADKEAIRAAEDEGQKTSCWWRQVGAAVIHPESRQVLLMAHNKHLPSEHTPYAVGDPRDFVRAGTSPELASTIHAEAGIVARAAREGIPLKGMHLYVTVFPCTPCAGLVAESGISRLYFSSGCAYLEGESILRSRGVEIVHVA</sequence>
<dbReference type="InterPro" id="IPR016192">
    <property type="entry name" value="APOBEC/CMP_deaminase_Zn-bd"/>
</dbReference>
<dbReference type="GO" id="GO:0008270">
    <property type="term" value="F:zinc ion binding"/>
    <property type="evidence" value="ECO:0007669"/>
    <property type="project" value="InterPro"/>
</dbReference>
<feature type="domain" description="CMP/dCMP-type deaminase" evidence="3">
    <location>
        <begin position="138"/>
        <end position="280"/>
    </location>
</feature>
<dbReference type="SUPFAM" id="SSF53927">
    <property type="entry name" value="Cytidine deaminase-like"/>
    <property type="match status" value="1"/>
</dbReference>
<keyword evidence="1" id="KW-0479">Metal-binding</keyword>
<evidence type="ECO:0000259" key="3">
    <source>
        <dbReference type="PROSITE" id="PS51747"/>
    </source>
</evidence>
<dbReference type="PROSITE" id="PS51747">
    <property type="entry name" value="CYT_DCMP_DEAMINASES_2"/>
    <property type="match status" value="1"/>
</dbReference>
<evidence type="ECO:0000256" key="2">
    <source>
        <dbReference type="ARBA" id="ARBA00022833"/>
    </source>
</evidence>
<reference evidence="4 5" key="1">
    <citation type="journal article" date="2015" name="Nature">
        <title>rRNA introns, odd ribosomes, and small enigmatic genomes across a large radiation of phyla.</title>
        <authorList>
            <person name="Brown C.T."/>
            <person name="Hug L.A."/>
            <person name="Thomas B.C."/>
            <person name="Sharon I."/>
            <person name="Castelle C.J."/>
            <person name="Singh A."/>
            <person name="Wilkins M.J."/>
            <person name="Williams K.H."/>
            <person name="Banfield J.F."/>
        </authorList>
    </citation>
    <scope>NUCLEOTIDE SEQUENCE [LARGE SCALE GENOMIC DNA]</scope>
</reference>
<dbReference type="InterPro" id="IPR002125">
    <property type="entry name" value="CMP_dCMP_dom"/>
</dbReference>